<dbReference type="SUPFAM" id="SSF53335">
    <property type="entry name" value="S-adenosyl-L-methionine-dependent methyltransferases"/>
    <property type="match status" value="1"/>
</dbReference>
<protein>
    <recommendedName>
        <fullName evidence="4">16S rRNA (cytosine(967)-C(5))-methyltransferase</fullName>
        <ecNumber evidence="4">2.1.1.176</ecNumber>
    </recommendedName>
    <alternativeName>
        <fullName evidence="11">16S rRNA m5C967 methyltransferase</fullName>
    </alternativeName>
    <alternativeName>
        <fullName evidence="12">rRNA (cytosine-C(5)-)-methyltransferase RsmB</fullName>
    </alternativeName>
</protein>
<dbReference type="InterPro" id="IPR035926">
    <property type="entry name" value="NusB-like_sf"/>
</dbReference>
<keyword evidence="5" id="KW-0963">Cytoplasm</keyword>
<evidence type="ECO:0000256" key="13">
    <source>
        <dbReference type="ARBA" id="ARBA00047283"/>
    </source>
</evidence>
<dbReference type="PRINTS" id="PR02008">
    <property type="entry name" value="RCMTFAMILY"/>
</dbReference>
<feature type="domain" description="SAM-dependent MTase RsmB/NOP-type" evidence="15">
    <location>
        <begin position="169"/>
        <end position="444"/>
    </location>
</feature>
<evidence type="ECO:0000256" key="3">
    <source>
        <dbReference type="ARBA" id="ARBA00007494"/>
    </source>
</evidence>
<feature type="binding site" evidence="14">
    <location>
        <position position="310"/>
    </location>
    <ligand>
        <name>S-adenosyl-L-methionine</name>
        <dbReference type="ChEBI" id="CHEBI:59789"/>
    </ligand>
</feature>
<dbReference type="GO" id="GO:0005737">
    <property type="term" value="C:cytoplasm"/>
    <property type="evidence" value="ECO:0007669"/>
    <property type="project" value="UniProtKB-SubCell"/>
</dbReference>
<evidence type="ECO:0000256" key="6">
    <source>
        <dbReference type="ARBA" id="ARBA00022552"/>
    </source>
</evidence>
<dbReference type="HOGENOM" id="CLU_005316_0_1_0"/>
<feature type="active site" description="Nucleophile" evidence="14">
    <location>
        <position position="384"/>
    </location>
</feature>
<dbReference type="InterPro" id="IPR054728">
    <property type="entry name" value="RsmB-like_ferredoxin"/>
</dbReference>
<evidence type="ECO:0000256" key="12">
    <source>
        <dbReference type="ARBA" id="ARBA00031088"/>
    </source>
</evidence>
<dbReference type="PANTHER" id="PTHR22807">
    <property type="entry name" value="NOP2 YEAST -RELATED NOL1/NOP2/FMU SUN DOMAIN-CONTAINING"/>
    <property type="match status" value="1"/>
</dbReference>
<evidence type="ECO:0000256" key="11">
    <source>
        <dbReference type="ARBA" id="ARBA00030399"/>
    </source>
</evidence>
<dbReference type="eggNOG" id="COG0144">
    <property type="taxonomic scope" value="Bacteria"/>
</dbReference>
<dbReference type="Pfam" id="PF01189">
    <property type="entry name" value="Methyltr_RsmB-F"/>
    <property type="match status" value="1"/>
</dbReference>
<comment type="catalytic activity">
    <reaction evidence="13">
        <text>cytidine(967) in 16S rRNA + S-adenosyl-L-methionine = 5-methylcytidine(967) in 16S rRNA + S-adenosyl-L-homocysteine + H(+)</text>
        <dbReference type="Rhea" id="RHEA:42748"/>
        <dbReference type="Rhea" id="RHEA-COMP:10219"/>
        <dbReference type="Rhea" id="RHEA-COMP:10220"/>
        <dbReference type="ChEBI" id="CHEBI:15378"/>
        <dbReference type="ChEBI" id="CHEBI:57856"/>
        <dbReference type="ChEBI" id="CHEBI:59789"/>
        <dbReference type="ChEBI" id="CHEBI:74483"/>
        <dbReference type="ChEBI" id="CHEBI:82748"/>
        <dbReference type="EC" id="2.1.1.176"/>
    </reaction>
</comment>
<keyword evidence="17" id="KW-1185">Reference proteome</keyword>
<dbReference type="InterPro" id="IPR049560">
    <property type="entry name" value="MeTrfase_RsmB-F_NOP2_cat"/>
</dbReference>
<dbReference type="InterPro" id="IPR004573">
    <property type="entry name" value="rRNA_ssu_MeTfrase_B"/>
</dbReference>
<dbReference type="Proteomes" id="UP000006362">
    <property type="component" value="Chromosome"/>
</dbReference>
<dbReference type="GO" id="GO:0008649">
    <property type="term" value="F:rRNA methyltransferase activity"/>
    <property type="evidence" value="ECO:0007669"/>
    <property type="project" value="InterPro"/>
</dbReference>
<dbReference type="RefSeq" id="WP_013538313.1">
    <property type="nucleotide sequence ID" value="NC_014926.1"/>
</dbReference>
<comment type="subcellular location">
    <subcellularLocation>
        <location evidence="2">Cytoplasm</location>
    </subcellularLocation>
</comment>
<dbReference type="CDD" id="cd02440">
    <property type="entry name" value="AdoMet_MTases"/>
    <property type="match status" value="1"/>
</dbReference>
<evidence type="ECO:0000313" key="17">
    <source>
        <dbReference type="Proteomes" id="UP000006362"/>
    </source>
</evidence>
<keyword evidence="6" id="KW-0698">rRNA processing</keyword>
<evidence type="ECO:0000256" key="7">
    <source>
        <dbReference type="ARBA" id="ARBA00022603"/>
    </source>
</evidence>
<dbReference type="Pfam" id="PF22458">
    <property type="entry name" value="RsmF-B_ferredox"/>
    <property type="match status" value="1"/>
</dbReference>
<dbReference type="InterPro" id="IPR006027">
    <property type="entry name" value="NusB_RsmB_TIM44"/>
</dbReference>
<dbReference type="Pfam" id="PF01029">
    <property type="entry name" value="NusB"/>
    <property type="match status" value="1"/>
</dbReference>
<name>E8T4Z5_THEA1</name>
<comment type="function">
    <text evidence="1">Specifically methylates the cytosine at position 967 (m5C967) of 16S rRNA.</text>
</comment>
<dbReference type="PANTHER" id="PTHR22807:SF30">
    <property type="entry name" value="28S RRNA (CYTOSINE(4447)-C(5))-METHYLTRANSFERASE-RELATED"/>
    <property type="match status" value="1"/>
</dbReference>
<keyword evidence="10 14" id="KW-0694">RNA-binding</keyword>
<feature type="binding site" evidence="14">
    <location>
        <position position="283"/>
    </location>
    <ligand>
        <name>S-adenosyl-L-methionine</name>
        <dbReference type="ChEBI" id="CHEBI:59789"/>
    </ligand>
</feature>
<sequence length="445" mass="50269">MLTGWKQREIAVKVLNAFERDKKLREHLEALTAALTPQERAFLRELVNGTVRFLRLLDFSVERASGRRLASQKPTVRNALRLLAYQLFFTGVPPYAALNETVEVVKQRLGKGAAGFVNAVGKKLLNFNYREEVESIKDPLERLATLHSFETWMVKRWESFYGPRELPHLLEGLNKVAPLFIRVNLIKTQPQELLNLLKSAGVEAEPHPFLKEMIRIKGRVNLPELPGFKEGLFYIQDPASYLAAYLLQPKPGELILDVGAAPGGKTTAIASLTGNGAKIVAVDVNRERAELLKENLRKLGVENTEVVITDIARDPNFLNRFRGKFDRILIDAPCSATGVIRRHPEGKWNKSLSLIKHNQTIQRSLLKAAKELLKPTGTLLYSVCSLEREEGEENSAFARRLGYTPLPLTGLPEYLKEREQEGSLRLFPHKDNADGFYYQKLTLRG</sequence>
<dbReference type="EC" id="2.1.1.176" evidence="4"/>
<organism evidence="16 17">
    <name type="scientific">Thermovibrio ammonificans (strain DSM 15698 / JCM 12110 / HB-1)</name>
    <dbReference type="NCBI Taxonomy" id="648996"/>
    <lineage>
        <taxon>Bacteria</taxon>
        <taxon>Pseudomonadati</taxon>
        <taxon>Aquificota</taxon>
        <taxon>Aquificia</taxon>
        <taxon>Desulfurobacteriales</taxon>
        <taxon>Desulfurobacteriaceae</taxon>
        <taxon>Thermovibrio</taxon>
    </lineage>
</organism>
<evidence type="ECO:0000256" key="10">
    <source>
        <dbReference type="ARBA" id="ARBA00022884"/>
    </source>
</evidence>
<dbReference type="KEGG" id="tam:Theam_1569"/>
<keyword evidence="8 14" id="KW-0808">Transferase</keyword>
<dbReference type="Gene3D" id="3.30.70.1170">
    <property type="entry name" value="Sun protein, domain 3"/>
    <property type="match status" value="1"/>
</dbReference>
<evidence type="ECO:0000256" key="5">
    <source>
        <dbReference type="ARBA" id="ARBA00022490"/>
    </source>
</evidence>
<evidence type="ECO:0000256" key="4">
    <source>
        <dbReference type="ARBA" id="ARBA00012140"/>
    </source>
</evidence>
<dbReference type="Gene3D" id="1.10.940.10">
    <property type="entry name" value="NusB-like"/>
    <property type="match status" value="1"/>
</dbReference>
<dbReference type="STRING" id="648996.Theam_1569"/>
<reference evidence="16" key="1">
    <citation type="submission" date="2011-01" db="EMBL/GenBank/DDBJ databases">
        <title>Complete sequence of chromosome of Thermovibrio ammonificans HB-1.</title>
        <authorList>
            <consortium name="US DOE Joint Genome Institute"/>
            <person name="Lucas S."/>
            <person name="Copeland A."/>
            <person name="Lapidus A."/>
            <person name="Cheng J.-F."/>
            <person name="Goodwin L."/>
            <person name="Pitluck S."/>
            <person name="Davenport K."/>
            <person name="Detter J.C."/>
            <person name="Han C."/>
            <person name="Tapia R."/>
            <person name="Land M."/>
            <person name="Hauser L."/>
            <person name="Kyrpides N."/>
            <person name="Ivanova N."/>
            <person name="Ovchinnikova G."/>
            <person name="Vetriani C."/>
            <person name="Woyke T."/>
        </authorList>
    </citation>
    <scope>NUCLEOTIDE SEQUENCE [LARGE SCALE GENOMIC DNA]</scope>
    <source>
        <strain evidence="16">HB-1</strain>
    </source>
</reference>
<evidence type="ECO:0000313" key="16">
    <source>
        <dbReference type="EMBL" id="ADU97527.1"/>
    </source>
</evidence>
<dbReference type="AlphaFoldDB" id="E8T4Z5"/>
<dbReference type="GO" id="GO:0006355">
    <property type="term" value="P:regulation of DNA-templated transcription"/>
    <property type="evidence" value="ECO:0007669"/>
    <property type="project" value="InterPro"/>
</dbReference>
<dbReference type="EMBL" id="CP002444">
    <property type="protein sequence ID" value="ADU97527.1"/>
    <property type="molecule type" value="Genomic_DNA"/>
</dbReference>
<accession>E8T4Z5</accession>
<dbReference type="InterPro" id="IPR023267">
    <property type="entry name" value="RCMT"/>
</dbReference>
<dbReference type="NCBIfam" id="NF011494">
    <property type="entry name" value="PRK14902.1"/>
    <property type="match status" value="1"/>
</dbReference>
<keyword evidence="9 14" id="KW-0949">S-adenosyl-L-methionine</keyword>
<evidence type="ECO:0000256" key="2">
    <source>
        <dbReference type="ARBA" id="ARBA00004496"/>
    </source>
</evidence>
<evidence type="ECO:0000259" key="15">
    <source>
        <dbReference type="PROSITE" id="PS51686"/>
    </source>
</evidence>
<dbReference type="GO" id="GO:0003723">
    <property type="term" value="F:RNA binding"/>
    <property type="evidence" value="ECO:0007669"/>
    <property type="project" value="UniProtKB-UniRule"/>
</dbReference>
<dbReference type="Gene3D" id="3.40.50.150">
    <property type="entry name" value="Vaccinia Virus protein VP39"/>
    <property type="match status" value="1"/>
</dbReference>
<keyword evidence="7 14" id="KW-0489">Methyltransferase</keyword>
<comment type="similarity">
    <text evidence="3 14">Belongs to the class I-like SAM-binding methyltransferase superfamily. RsmB/NOP family.</text>
</comment>
<dbReference type="InterPro" id="IPR018314">
    <property type="entry name" value="RsmB/NOL1/NOP2-like_CS"/>
</dbReference>
<gene>
    <name evidence="16" type="ordered locus">Theam_1569</name>
</gene>
<feature type="binding site" evidence="14">
    <location>
        <position position="331"/>
    </location>
    <ligand>
        <name>S-adenosyl-L-methionine</name>
        <dbReference type="ChEBI" id="CHEBI:59789"/>
    </ligand>
</feature>
<evidence type="ECO:0000256" key="9">
    <source>
        <dbReference type="ARBA" id="ARBA00022691"/>
    </source>
</evidence>
<dbReference type="PROSITE" id="PS01153">
    <property type="entry name" value="NOL1_NOP2_SUN"/>
    <property type="match status" value="1"/>
</dbReference>
<evidence type="ECO:0000256" key="1">
    <source>
        <dbReference type="ARBA" id="ARBA00002724"/>
    </source>
</evidence>
<comment type="caution">
    <text evidence="14">Lacks conserved residue(s) required for the propagation of feature annotation.</text>
</comment>
<evidence type="ECO:0000256" key="14">
    <source>
        <dbReference type="PROSITE-ProRule" id="PRU01023"/>
    </source>
</evidence>
<evidence type="ECO:0000256" key="8">
    <source>
        <dbReference type="ARBA" id="ARBA00022679"/>
    </source>
</evidence>
<dbReference type="InterPro" id="IPR029063">
    <property type="entry name" value="SAM-dependent_MTases_sf"/>
</dbReference>
<dbReference type="PROSITE" id="PS51686">
    <property type="entry name" value="SAM_MT_RSMB_NOP"/>
    <property type="match status" value="1"/>
</dbReference>
<dbReference type="NCBIfam" id="TIGR00563">
    <property type="entry name" value="rsmB"/>
    <property type="match status" value="1"/>
</dbReference>
<dbReference type="InterPro" id="IPR001678">
    <property type="entry name" value="MeTrfase_RsmB-F_NOP2_dom"/>
</dbReference>
<dbReference type="SUPFAM" id="SSF48013">
    <property type="entry name" value="NusB-like"/>
    <property type="match status" value="1"/>
</dbReference>
<proteinExistence type="inferred from homology"/>
<dbReference type="eggNOG" id="COG0781">
    <property type="taxonomic scope" value="Bacteria"/>
</dbReference>